<dbReference type="RefSeq" id="XP_060290726.1">
    <property type="nucleotide sequence ID" value="XM_060438780.1"/>
</dbReference>
<accession>A0AA40DK79</accession>
<dbReference type="EMBL" id="JAUIRO010000008">
    <property type="protein sequence ID" value="KAK0703867.1"/>
    <property type="molecule type" value="Genomic_DNA"/>
</dbReference>
<protein>
    <submittedName>
        <fullName evidence="1">Uncharacterized protein</fullName>
    </submittedName>
</protein>
<reference evidence="1" key="1">
    <citation type="submission" date="2023-06" db="EMBL/GenBank/DDBJ databases">
        <title>Genome-scale phylogeny and comparative genomics of the fungal order Sordariales.</title>
        <authorList>
            <consortium name="Lawrence Berkeley National Laboratory"/>
            <person name="Hensen N."/>
            <person name="Bonometti L."/>
            <person name="Westerberg I."/>
            <person name="Brannstrom I.O."/>
            <person name="Guillou S."/>
            <person name="Cros-Aarteil S."/>
            <person name="Calhoun S."/>
            <person name="Haridas S."/>
            <person name="Kuo A."/>
            <person name="Mondo S."/>
            <person name="Pangilinan J."/>
            <person name="Riley R."/>
            <person name="LaButti K."/>
            <person name="Andreopoulos B."/>
            <person name="Lipzen A."/>
            <person name="Chen C."/>
            <person name="Yanf M."/>
            <person name="Daum C."/>
            <person name="Ng V."/>
            <person name="Clum A."/>
            <person name="Steindorff A."/>
            <person name="Ohm R."/>
            <person name="Martin F."/>
            <person name="Silar P."/>
            <person name="Natvig D."/>
            <person name="Lalanne C."/>
            <person name="Gautier V."/>
            <person name="Ament-velasquez S.L."/>
            <person name="Kruys A."/>
            <person name="Hutchinson M.I."/>
            <person name="Powell A.J."/>
            <person name="Barry K."/>
            <person name="Miller A.N."/>
            <person name="Grigoriev I.V."/>
            <person name="Debuchy R."/>
            <person name="Gladieux P."/>
            <person name="Thoren M.H."/>
            <person name="Johannesson H."/>
        </authorList>
    </citation>
    <scope>NUCLEOTIDE SEQUENCE</scope>
    <source>
        <strain evidence="1">SMH2392-1A</strain>
    </source>
</reference>
<dbReference type="AlphaFoldDB" id="A0AA40DK79"/>
<dbReference type="Proteomes" id="UP001172101">
    <property type="component" value="Unassembled WGS sequence"/>
</dbReference>
<comment type="caution">
    <text evidence="1">The sequence shown here is derived from an EMBL/GenBank/DDBJ whole genome shotgun (WGS) entry which is preliminary data.</text>
</comment>
<evidence type="ECO:0000313" key="1">
    <source>
        <dbReference type="EMBL" id="KAK0703867.1"/>
    </source>
</evidence>
<keyword evidence="2" id="KW-1185">Reference proteome</keyword>
<evidence type="ECO:0000313" key="2">
    <source>
        <dbReference type="Proteomes" id="UP001172101"/>
    </source>
</evidence>
<gene>
    <name evidence="1" type="ORF">B0T26DRAFT_657382</name>
</gene>
<dbReference type="GeneID" id="85322050"/>
<sequence length="950" mass="104937">MANKMQIHKPYVLKAFSHPLDRPDGPGRHTVGDVFGQQQSSKRRKRSELCVAIDGDAVHLYDIPSSQAVTAYLVSPQSFFTCAPYSLRWRPSSTKSTLRYTYVSTQDSVSSKNEVKLFQDAVSEAGNTTSTTSSYSYRGTAPIVHISATSAKYSDSSLPGGDLPNHELVAVTADGTILGLSGETLEKKWQSSPQLLTQELPSGSKSEVQVDFVQSAQATDVIEGMFGGKNELFGVFQETIHRDGFNPDILILVTSVEGPQGTWQRYIHVVALSIGKEPRQENRQSVVPIFASPLPVKAEACKYQLDLRSGTLQELAGSVLSTYAFNSGIPRLETKLEVPSMTSFLRLSKTSILAATASSLSVYNPLYHSLQASTLIEIRDASQPQPGLSAENNDLSCELVAYLASRELAVGLRGTSLIAVQIEVPKSRSSKRRAEGLLTDAIRRGVAREQFCEKRNRAEHASSNIIADSLPGSLSNIYWVEWKSESAKADELLQTNDMSGFEELLAGVFKIQTKSRDMKPNRIHPENNFAPVTEPESVSNFLEWVWPSSRADYPQVDRRWVFYAISRVFSWNSPTSDPETSQMACRLPESNVLNYLVDAGHLSLPNIKSAFQDDIRDEEDVDSILGEQLAPILVQVDPTMELLLGYLSGTQLGPTELVSAIKLLLRSLDLLEDPSKSKLLRIKENMEQEHDGNNDDVNMELDRAEEELQITEYYLDSDSSRRARGLSVAFSKLVVCPALATVQSLRRQFKPEETICLMNVLRMELIKDGWTTRYLDRSQVDEDDVEAPPDGSIRLIADLMCRCIDSVGLGGWMAFDTMLANWGNQQDSADFFGQFQAEISVALEGILEAVRLQGALAEAVSYAKKARKAIADAGKNKVAAVQLTEELPLGLKTDSKISVERVRSGAEIVPRSRRQIGLFVSKKRRSYSVHRISEESMLSGSGPTIVQEAV</sequence>
<name>A0AA40DK79_9PEZI</name>
<proteinExistence type="predicted"/>
<organism evidence="1 2">
    <name type="scientific">Lasiosphaeria miniovina</name>
    <dbReference type="NCBI Taxonomy" id="1954250"/>
    <lineage>
        <taxon>Eukaryota</taxon>
        <taxon>Fungi</taxon>
        <taxon>Dikarya</taxon>
        <taxon>Ascomycota</taxon>
        <taxon>Pezizomycotina</taxon>
        <taxon>Sordariomycetes</taxon>
        <taxon>Sordariomycetidae</taxon>
        <taxon>Sordariales</taxon>
        <taxon>Lasiosphaeriaceae</taxon>
        <taxon>Lasiosphaeria</taxon>
    </lineage>
</organism>